<feature type="compositionally biased region" description="Low complexity" evidence="1">
    <location>
        <begin position="365"/>
        <end position="377"/>
    </location>
</feature>
<evidence type="ECO:0000259" key="2">
    <source>
        <dbReference type="Pfam" id="PF02732"/>
    </source>
</evidence>
<feature type="compositionally biased region" description="Polar residues" evidence="1">
    <location>
        <begin position="275"/>
        <end position="289"/>
    </location>
</feature>
<evidence type="ECO:0000256" key="1">
    <source>
        <dbReference type="SAM" id="MobiDB-lite"/>
    </source>
</evidence>
<feature type="compositionally biased region" description="Low complexity" evidence="1">
    <location>
        <begin position="116"/>
        <end position="134"/>
    </location>
</feature>
<feature type="region of interest" description="Disordered" evidence="1">
    <location>
        <begin position="148"/>
        <end position="184"/>
    </location>
</feature>
<dbReference type="AlphaFoldDB" id="A0A8H8DAV6"/>
<comment type="caution">
    <text evidence="3">The sequence shown here is derived from an EMBL/GenBank/DDBJ whole genome shotgun (WGS) entry which is preliminary data.</text>
</comment>
<dbReference type="GO" id="GO:0061982">
    <property type="term" value="P:meiosis I cell cycle process"/>
    <property type="evidence" value="ECO:0007669"/>
    <property type="project" value="UniProtKB-ARBA"/>
</dbReference>
<feature type="compositionally biased region" description="Low complexity" evidence="1">
    <location>
        <begin position="538"/>
        <end position="547"/>
    </location>
</feature>
<feature type="compositionally biased region" description="Low complexity" evidence="1">
    <location>
        <begin position="236"/>
        <end position="245"/>
    </location>
</feature>
<dbReference type="OrthoDB" id="343092at2759"/>
<dbReference type="Proteomes" id="UP000669133">
    <property type="component" value="Unassembled WGS sequence"/>
</dbReference>
<accession>A0A8H8DAV6</accession>
<feature type="compositionally biased region" description="Basic and acidic residues" evidence="1">
    <location>
        <begin position="571"/>
        <end position="584"/>
    </location>
</feature>
<feature type="compositionally biased region" description="Basic and acidic residues" evidence="1">
    <location>
        <begin position="351"/>
        <end position="364"/>
    </location>
</feature>
<feature type="compositionally biased region" description="Polar residues" evidence="1">
    <location>
        <begin position="622"/>
        <end position="637"/>
    </location>
</feature>
<feature type="compositionally biased region" description="Polar residues" evidence="1">
    <location>
        <begin position="506"/>
        <end position="525"/>
    </location>
</feature>
<feature type="compositionally biased region" description="Polar residues" evidence="1">
    <location>
        <begin position="422"/>
        <end position="432"/>
    </location>
</feature>
<feature type="compositionally biased region" description="Low complexity" evidence="1">
    <location>
        <begin position="75"/>
        <end position="90"/>
    </location>
</feature>
<feature type="compositionally biased region" description="Pro residues" evidence="1">
    <location>
        <begin position="474"/>
        <end position="483"/>
    </location>
</feature>
<gene>
    <name evidence="3" type="ORF">I9W82_001588</name>
</gene>
<sequence>MDGMHPNQNPETFSNTSGAPQQGVNQSPPYNGANVPLNEQLQVVPSNNFAQTNGYPPYANWSNNVPYPPNDYTRAPSYSNVPPASSSSPYIHQHNWNQQYPAPIQISSDDARASVPAPHQPQFNQQQYSQSSSSPIVNIHIHKYYVKRTSSSSRNQPTNGANSRSTTQAPIQSQPSSRIQQSAPIGSSIQSIVNQSLNIATGYGREPQLFVSSGTSTPSHNTSHQQGSNYAKRYNSSPSVGSFSSPRVQELPNSTPTHHRTVAHSAINELPSSPFPTNANRSINSSIKSSAPPAANQKPPKRKFKMSMADVESTIGTWSENPKAKKRNAGCEQKPSMPEKKPDIGSTISRADNEILKQSSKKETVVSAPSVVMSSAPHSHDRSFSNQAKSAEPIMKPVTQKTGSEVSTTTTPSQEPIPPPETSNTQVTNKQLPNPVASHDKALTSSGAKSSTAQTRNAVVIELSDDNSDEEPPKAMPPPPAPQVAPESSIIIIDSDDDEEDKPVEPTQNIKNESAIDSSLISSPIQVMPRVEVKDASDSIADSSFSFTKVESKPPPIVESKEPTKANPKPSETKGSRIGDHFDLPDMPAFVSWSSSEDEEDDLDVLLGGAGATKKGARATKSLSIQKENKSATSNLKSKVLPSDAASRSKSVPDSRFTRPAIESSLKPIKRSNTTQDVDKTVPKKAKRSKTDSLLDELPKIDNFEYSYKELQEANKVSRKKEEIHAEMELFISSKPYEVLKEFDEDFKSKVSTFDSDVPLIYWKRNVKAEYIKEKDYFIPTAAKKVVQQTFVMYYLAEDFLEKLPSNELRQDVAEATEDMCKMATHMYHAIIVVEGYDQFINKIKSYKQRQFRSQVLNGEEQARRKKDDERMGKFPEPSEIAKLVNRAQLDLKINIFPVRSRQEAVMWLNSFTYTIGSSLYDKYERNQGLANLGVVRSGTDTSATFLQSMQHFPRMTQSKAQILQASYKSMHSIYSKFRSSGTLGKDALGRNIVPPTVDSAMLNFFTSDDPDKAIT</sequence>
<evidence type="ECO:0000313" key="4">
    <source>
        <dbReference type="Proteomes" id="UP000669133"/>
    </source>
</evidence>
<dbReference type="GO" id="GO:0003677">
    <property type="term" value="F:DNA binding"/>
    <property type="evidence" value="ECO:0007669"/>
    <property type="project" value="InterPro"/>
</dbReference>
<feature type="region of interest" description="Disordered" evidence="1">
    <location>
        <begin position="209"/>
        <end position="305"/>
    </location>
</feature>
<reference evidence="3 4" key="1">
    <citation type="submission" date="2020-12" db="EMBL/GenBank/DDBJ databases">
        <title>Effect of drift, selection, and recombination on the evolution of hybrid genomes in Candida yeast pathogens.</title>
        <authorList>
            <person name="Mixao V."/>
            <person name="Ksiezopolska E."/>
            <person name="Saus E."/>
            <person name="Boekhout T."/>
            <person name="Gacser A."/>
            <person name="Gabaldon T."/>
        </authorList>
    </citation>
    <scope>NUCLEOTIDE SEQUENCE [LARGE SCALE GENOMIC DNA]</scope>
    <source>
        <strain evidence="3 4">BP57</strain>
    </source>
</reference>
<dbReference type="RefSeq" id="XP_067548824.1">
    <property type="nucleotide sequence ID" value="XM_067690349.1"/>
</dbReference>
<dbReference type="GO" id="GO:0004518">
    <property type="term" value="F:nuclease activity"/>
    <property type="evidence" value="ECO:0007669"/>
    <property type="project" value="InterPro"/>
</dbReference>
<feature type="compositionally biased region" description="Polar residues" evidence="1">
    <location>
        <begin position="443"/>
        <end position="457"/>
    </location>
</feature>
<feature type="compositionally biased region" description="Low complexity" evidence="1">
    <location>
        <begin position="484"/>
        <end position="493"/>
    </location>
</feature>
<organism evidence="3 4">
    <name type="scientific">Candida metapsilosis</name>
    <dbReference type="NCBI Taxonomy" id="273372"/>
    <lineage>
        <taxon>Eukaryota</taxon>
        <taxon>Fungi</taxon>
        <taxon>Dikarya</taxon>
        <taxon>Ascomycota</taxon>
        <taxon>Saccharomycotina</taxon>
        <taxon>Pichiomycetes</taxon>
        <taxon>Debaryomycetaceae</taxon>
        <taxon>Candida/Lodderomyces clade</taxon>
        <taxon>Candida</taxon>
    </lineage>
</organism>
<dbReference type="Gene3D" id="3.40.50.10130">
    <property type="match status" value="1"/>
</dbReference>
<feature type="compositionally biased region" description="Polar residues" evidence="1">
    <location>
        <begin position="399"/>
        <end position="414"/>
    </location>
</feature>
<dbReference type="EMBL" id="JAEOAQ010000002">
    <property type="protein sequence ID" value="KAG5419708.1"/>
    <property type="molecule type" value="Genomic_DNA"/>
</dbReference>
<feature type="compositionally biased region" description="Low complexity" evidence="1">
    <location>
        <begin position="168"/>
        <end position="184"/>
    </location>
</feature>
<dbReference type="Pfam" id="PF02732">
    <property type="entry name" value="ERCC4"/>
    <property type="match status" value="1"/>
</dbReference>
<evidence type="ECO:0000313" key="3">
    <source>
        <dbReference type="EMBL" id="KAG5419708.1"/>
    </source>
</evidence>
<feature type="compositionally biased region" description="Polar residues" evidence="1">
    <location>
        <begin position="210"/>
        <end position="229"/>
    </location>
</feature>
<feature type="compositionally biased region" description="Polar residues" evidence="1">
    <location>
        <begin position="37"/>
        <end position="65"/>
    </location>
</feature>
<proteinExistence type="predicted"/>
<feature type="compositionally biased region" description="Polar residues" evidence="1">
    <location>
        <begin position="1"/>
        <end position="29"/>
    </location>
</feature>
<keyword evidence="4" id="KW-1185">Reference proteome</keyword>
<dbReference type="InterPro" id="IPR006166">
    <property type="entry name" value="ERCC4_domain"/>
</dbReference>
<protein>
    <submittedName>
        <fullName evidence="3">EME1</fullName>
    </submittedName>
</protein>
<feature type="region of interest" description="Disordered" evidence="1">
    <location>
        <begin position="1"/>
        <end position="93"/>
    </location>
</feature>
<feature type="region of interest" description="Disordered" evidence="1">
    <location>
        <begin position="538"/>
        <end position="658"/>
    </location>
</feature>
<feature type="region of interest" description="Disordered" evidence="1">
    <location>
        <begin position="321"/>
        <end position="525"/>
    </location>
</feature>
<feature type="region of interest" description="Disordered" evidence="1">
    <location>
        <begin position="110"/>
        <end position="134"/>
    </location>
</feature>
<feature type="domain" description="ERCC4" evidence="2">
    <location>
        <begin position="747"/>
        <end position="912"/>
    </location>
</feature>
<dbReference type="GO" id="GO:0006310">
    <property type="term" value="P:DNA recombination"/>
    <property type="evidence" value="ECO:0007669"/>
    <property type="project" value="UniProtKB-ARBA"/>
</dbReference>
<name>A0A8H8DAV6_9ASCO</name>
<dbReference type="GeneID" id="93650217"/>
<feature type="region of interest" description="Disordered" evidence="1">
    <location>
        <begin position="670"/>
        <end position="691"/>
    </location>
</feature>
<feature type="compositionally biased region" description="Polar residues" evidence="1">
    <location>
        <begin position="148"/>
        <end position="167"/>
    </location>
</feature>